<name>A0A074VNM3_AURM1</name>
<evidence type="ECO:0000256" key="1">
    <source>
        <dbReference type="SAM" id="MobiDB-lite"/>
    </source>
</evidence>
<dbReference type="RefSeq" id="XP_040876315.1">
    <property type="nucleotide sequence ID" value="XM_041023245.1"/>
</dbReference>
<dbReference type="GeneID" id="63916618"/>
<feature type="compositionally biased region" description="Polar residues" evidence="1">
    <location>
        <begin position="213"/>
        <end position="224"/>
    </location>
</feature>
<sequence>MSSKLWAAGGLIRLAIRPATKNRLLSTSTTSQKWSRPSDELKYYTNPEWRSRKIEQGTITTARRRQDPELREKERVRDRVYHEKRKQSKSFLLWRRLFQWCFYHDWVRDQLPWKTYRPRLYPEKVEHHCVACRFQRKHGYKLWWRKVNDTPDHAPGGTSFEGLSNTEQYLCSSCYKKTGDIMPQGFEDVTSIRDLRARAKELGIDVDKKRGQVAQSSDQALQKSRLTDEPQA</sequence>
<keyword evidence="3" id="KW-1185">Reference proteome</keyword>
<reference evidence="2 3" key="1">
    <citation type="journal article" date="2014" name="BMC Genomics">
        <title>Genome sequencing of four Aureobasidium pullulans varieties: biotechnological potential, stress tolerance, and description of new species.</title>
        <authorList>
            <person name="Gostin Ar C."/>
            <person name="Ohm R.A."/>
            <person name="Kogej T."/>
            <person name="Sonjak S."/>
            <person name="Turk M."/>
            <person name="Zajc J."/>
            <person name="Zalar P."/>
            <person name="Grube M."/>
            <person name="Sun H."/>
            <person name="Han J."/>
            <person name="Sharma A."/>
            <person name="Chiniquy J."/>
            <person name="Ngan C.Y."/>
            <person name="Lipzen A."/>
            <person name="Barry K."/>
            <person name="Grigoriev I.V."/>
            <person name="Gunde-Cimerman N."/>
        </authorList>
    </citation>
    <scope>NUCLEOTIDE SEQUENCE [LARGE SCALE GENOMIC DNA]</scope>
    <source>
        <strain evidence="2 3">CBS 110374</strain>
    </source>
</reference>
<dbReference type="HOGENOM" id="CLU_096851_0_0_1"/>
<accession>A0A074VNM3</accession>
<organism evidence="2 3">
    <name type="scientific">Aureobasidium melanogenum (strain CBS 110374)</name>
    <name type="common">Aureobasidium pullulans var. melanogenum</name>
    <dbReference type="NCBI Taxonomy" id="1043003"/>
    <lineage>
        <taxon>Eukaryota</taxon>
        <taxon>Fungi</taxon>
        <taxon>Dikarya</taxon>
        <taxon>Ascomycota</taxon>
        <taxon>Pezizomycotina</taxon>
        <taxon>Dothideomycetes</taxon>
        <taxon>Dothideomycetidae</taxon>
        <taxon>Dothideales</taxon>
        <taxon>Saccotheciaceae</taxon>
        <taxon>Aureobasidium</taxon>
    </lineage>
</organism>
<evidence type="ECO:0000313" key="2">
    <source>
        <dbReference type="EMBL" id="KEQ59292.1"/>
    </source>
</evidence>
<dbReference type="AlphaFoldDB" id="A0A074VNM3"/>
<feature type="region of interest" description="Disordered" evidence="1">
    <location>
        <begin position="208"/>
        <end position="232"/>
    </location>
</feature>
<protein>
    <submittedName>
        <fullName evidence="2">Uncharacterized protein</fullName>
    </submittedName>
</protein>
<evidence type="ECO:0000313" key="3">
    <source>
        <dbReference type="Proteomes" id="UP000030672"/>
    </source>
</evidence>
<proteinExistence type="predicted"/>
<dbReference type="Proteomes" id="UP000030672">
    <property type="component" value="Unassembled WGS sequence"/>
</dbReference>
<dbReference type="EMBL" id="KL584849">
    <property type="protein sequence ID" value="KEQ59292.1"/>
    <property type="molecule type" value="Genomic_DNA"/>
</dbReference>
<gene>
    <name evidence="2" type="ORF">M437DRAFT_57540</name>
</gene>